<gene>
    <name evidence="2" type="ORF">K435DRAFT_867419</name>
</gene>
<evidence type="ECO:0000313" key="2">
    <source>
        <dbReference type="EMBL" id="THU87307.1"/>
    </source>
</evidence>
<feature type="compositionally biased region" description="Gly residues" evidence="1">
    <location>
        <begin position="879"/>
        <end position="893"/>
    </location>
</feature>
<protein>
    <submittedName>
        <fullName evidence="2">Uncharacterized protein</fullName>
    </submittedName>
</protein>
<feature type="region of interest" description="Disordered" evidence="1">
    <location>
        <begin position="424"/>
        <end position="471"/>
    </location>
</feature>
<keyword evidence="3" id="KW-1185">Reference proteome</keyword>
<accession>A0A4S8LEC3</accession>
<feature type="compositionally biased region" description="Pro residues" evidence="1">
    <location>
        <begin position="436"/>
        <end position="445"/>
    </location>
</feature>
<name>A0A4S8LEC3_DENBC</name>
<feature type="region of interest" description="Disordered" evidence="1">
    <location>
        <begin position="857"/>
        <end position="989"/>
    </location>
</feature>
<evidence type="ECO:0000313" key="3">
    <source>
        <dbReference type="Proteomes" id="UP000297245"/>
    </source>
</evidence>
<dbReference type="Proteomes" id="UP000297245">
    <property type="component" value="Unassembled WGS sequence"/>
</dbReference>
<feature type="compositionally biased region" description="Basic residues" evidence="1">
    <location>
        <begin position="953"/>
        <end position="963"/>
    </location>
</feature>
<sequence length="989" mass="109957">MSPIIWIFGFRPASSHETQSIGPGFSPVFNRLPITTSSPSATSPSHFHCDFHLTNTVAFAQQHNINNNVPLPITIRVSPYGPVALKPILSRVFSVDWNLTSWKLASLLLNRRYLRFFNKFFLKHWHTHNPSFPRLEPVALQWFDDSRSNPLAKRLEQNPALLSSSAPQSMTDIRENSIIAENIPSKRNPAYCQEDPCHRPQASMVPASLHLLSFPNQPIPNSQQLLSQMLSGDYLHGSRCSPFCEELSDLKNCALKHAINTQGIIQPAETRHAILHHIFTGAFFTGDSECQSFRLNNIKLLEFFAIERARANQMAHTRSNNPRLDDDARHLTQDYPAFGENLSRASSRSSTVSQASRSAYPGVLEEILERVSQAKTARLAARARYEAALANSNQPSSVITKLEDELSKSEDELKFTRIKRTRAKFSSQHINSSRSPLPPSLPVPPLLQNTSRSPLRRVFEGPAPSLEQGEDLRKPGYRVNVEGDFGDRRASMTTNEINLPRTERDSAELLGHHVATLPGWSLPPILVSPLLQIATRFCSQPVPEDKFSMAALDRKTAKVTDRFNSTRSEYRDHAKHLDRHVNPEWSLLPPILTSSPLPLEDPALPLEQGVEWRRMGYRTDVRENELKFGITECNGAKLPGQPIINPPGLPVPPPMFAPPPLPPEFEDPAPLLEWGEEQRRHMLNQGSGSKMGEEVEIVGEREEGTRNVLDSRAQLPEKYEYRDRSTTSAVPLGREQSYAQNVSRTVNCPVLHHETPPMSSMQQMDESEPDEQHKVCIRTFANQESATSKGLSGVYQHQYLHARVELAQDEDEEQVPYLVPPNMSTHQGRMPRPLARPPEQLVTAEVFLSALQHIVGGFGGGGDPEGSSHWSSESDHGDGNGGGGRPPGQGNGDPGDPDHNDEGQSDDCQPRRGRHGKDRDDEPRCGPCGGGPPGGDPPDDGEPEGGKDGNSKRSNRKDSKRRGVTQFSEIPEEGSLHYGYESSSTKSNC</sequence>
<proteinExistence type="predicted"/>
<organism evidence="2 3">
    <name type="scientific">Dendrothele bispora (strain CBS 962.96)</name>
    <dbReference type="NCBI Taxonomy" id="1314807"/>
    <lineage>
        <taxon>Eukaryota</taxon>
        <taxon>Fungi</taxon>
        <taxon>Dikarya</taxon>
        <taxon>Basidiomycota</taxon>
        <taxon>Agaricomycotina</taxon>
        <taxon>Agaricomycetes</taxon>
        <taxon>Agaricomycetidae</taxon>
        <taxon>Agaricales</taxon>
        <taxon>Agaricales incertae sedis</taxon>
        <taxon>Dendrothele</taxon>
    </lineage>
</organism>
<dbReference type="EMBL" id="ML179456">
    <property type="protein sequence ID" value="THU87307.1"/>
    <property type="molecule type" value="Genomic_DNA"/>
</dbReference>
<dbReference type="AlphaFoldDB" id="A0A4S8LEC3"/>
<reference evidence="2 3" key="1">
    <citation type="journal article" date="2019" name="Nat. Ecol. Evol.">
        <title>Megaphylogeny resolves global patterns of mushroom evolution.</title>
        <authorList>
            <person name="Varga T."/>
            <person name="Krizsan K."/>
            <person name="Foldi C."/>
            <person name="Dima B."/>
            <person name="Sanchez-Garcia M."/>
            <person name="Sanchez-Ramirez S."/>
            <person name="Szollosi G.J."/>
            <person name="Szarkandi J.G."/>
            <person name="Papp V."/>
            <person name="Albert L."/>
            <person name="Andreopoulos W."/>
            <person name="Angelini C."/>
            <person name="Antonin V."/>
            <person name="Barry K.W."/>
            <person name="Bougher N.L."/>
            <person name="Buchanan P."/>
            <person name="Buyck B."/>
            <person name="Bense V."/>
            <person name="Catcheside P."/>
            <person name="Chovatia M."/>
            <person name="Cooper J."/>
            <person name="Damon W."/>
            <person name="Desjardin D."/>
            <person name="Finy P."/>
            <person name="Geml J."/>
            <person name="Haridas S."/>
            <person name="Hughes K."/>
            <person name="Justo A."/>
            <person name="Karasinski D."/>
            <person name="Kautmanova I."/>
            <person name="Kiss B."/>
            <person name="Kocsube S."/>
            <person name="Kotiranta H."/>
            <person name="LaButti K.M."/>
            <person name="Lechner B.E."/>
            <person name="Liimatainen K."/>
            <person name="Lipzen A."/>
            <person name="Lukacs Z."/>
            <person name="Mihaltcheva S."/>
            <person name="Morgado L.N."/>
            <person name="Niskanen T."/>
            <person name="Noordeloos M.E."/>
            <person name="Ohm R.A."/>
            <person name="Ortiz-Santana B."/>
            <person name="Ovrebo C."/>
            <person name="Racz N."/>
            <person name="Riley R."/>
            <person name="Savchenko A."/>
            <person name="Shiryaev A."/>
            <person name="Soop K."/>
            <person name="Spirin V."/>
            <person name="Szebenyi C."/>
            <person name="Tomsovsky M."/>
            <person name="Tulloss R.E."/>
            <person name="Uehling J."/>
            <person name="Grigoriev I.V."/>
            <person name="Vagvolgyi C."/>
            <person name="Papp T."/>
            <person name="Martin F.M."/>
            <person name="Miettinen O."/>
            <person name="Hibbett D.S."/>
            <person name="Nagy L.G."/>
        </authorList>
    </citation>
    <scope>NUCLEOTIDE SEQUENCE [LARGE SCALE GENOMIC DNA]</scope>
    <source>
        <strain evidence="2 3">CBS 962.96</strain>
    </source>
</reference>
<evidence type="ECO:0000256" key="1">
    <source>
        <dbReference type="SAM" id="MobiDB-lite"/>
    </source>
</evidence>